<keyword evidence="4" id="KW-1185">Reference proteome</keyword>
<dbReference type="EMBL" id="JAGGNH010000009">
    <property type="protein sequence ID" value="KAJ0962897.1"/>
    <property type="molecule type" value="Genomic_DNA"/>
</dbReference>
<reference evidence="3" key="2">
    <citation type="journal article" date="2022" name="Hortic Res">
        <title>The genome of Dioscorea zingiberensis sheds light on the biosynthesis, origin and evolution of the medicinally important diosgenin saponins.</title>
        <authorList>
            <person name="Li Y."/>
            <person name="Tan C."/>
            <person name="Li Z."/>
            <person name="Guo J."/>
            <person name="Li S."/>
            <person name="Chen X."/>
            <person name="Wang C."/>
            <person name="Dai X."/>
            <person name="Yang H."/>
            <person name="Song W."/>
            <person name="Hou L."/>
            <person name="Xu J."/>
            <person name="Tong Z."/>
            <person name="Xu A."/>
            <person name="Yuan X."/>
            <person name="Wang W."/>
            <person name="Yang Q."/>
            <person name="Chen L."/>
            <person name="Sun Z."/>
            <person name="Wang K."/>
            <person name="Pan B."/>
            <person name="Chen J."/>
            <person name="Bao Y."/>
            <person name="Liu F."/>
            <person name="Qi X."/>
            <person name="Gang D.R."/>
            <person name="Wen J."/>
            <person name="Li J."/>
        </authorList>
    </citation>
    <scope>NUCLEOTIDE SEQUENCE</scope>
    <source>
        <strain evidence="3">Dzin_1.0</strain>
    </source>
</reference>
<feature type="region of interest" description="Disordered" evidence="1">
    <location>
        <begin position="26"/>
        <end position="49"/>
    </location>
</feature>
<comment type="caution">
    <text evidence="3">The sequence shown here is derived from an EMBL/GenBank/DDBJ whole genome shotgun (WGS) entry which is preliminary data.</text>
</comment>
<feature type="compositionally biased region" description="Acidic residues" evidence="1">
    <location>
        <begin position="26"/>
        <end position="44"/>
    </location>
</feature>
<evidence type="ECO:0000313" key="3">
    <source>
        <dbReference type="EMBL" id="KAJ0962897.1"/>
    </source>
</evidence>
<proteinExistence type="predicted"/>
<name>A0A9D5H4E0_9LILI</name>
<dbReference type="InterPro" id="IPR021714">
    <property type="entry name" value="URB1_N"/>
</dbReference>
<accession>A0A9D5H4E0</accession>
<dbReference type="PANTHER" id="PTHR13500">
    <property type="entry name" value="NUCLEOLAR PRERIBOSOMAL-ASSOCIATED PROTEIN 1"/>
    <property type="match status" value="1"/>
</dbReference>
<dbReference type="OrthoDB" id="72892at2759"/>
<dbReference type="Pfam" id="PF11707">
    <property type="entry name" value="Npa1"/>
    <property type="match status" value="1"/>
</dbReference>
<evidence type="ECO:0000256" key="1">
    <source>
        <dbReference type="SAM" id="MobiDB-lite"/>
    </source>
</evidence>
<reference evidence="3" key="1">
    <citation type="submission" date="2021-03" db="EMBL/GenBank/DDBJ databases">
        <authorList>
            <person name="Li Z."/>
            <person name="Yang C."/>
        </authorList>
    </citation>
    <scope>NUCLEOTIDE SEQUENCE</scope>
    <source>
        <strain evidence="3">Dzin_1.0</strain>
        <tissue evidence="3">Leaf</tissue>
    </source>
</reference>
<evidence type="ECO:0000259" key="2">
    <source>
        <dbReference type="Pfam" id="PF11707"/>
    </source>
</evidence>
<sequence length="1692" mass="189959">MGEDEAIIADEDLDAIEDLDPEVEVTVEDGEELGASNGEEDVEETSGPTNPAVYKPMIVKILRDLQSPEIKIYSVAAKEFVDLLGSDSGGEVLLEYVKSSPGCAELFESWRAHCGKPGMAYILNLFASVLDHPLGKTRSSGICRNLDNFARTIVGTKLDDIYSELNSQESRRQSAGLRLLASVIKRGMSLASEVAKVFNFKLPVFTKLSGAQRKSSNKGGREKDHRGRRSTRNAFVLFAMSFLEVGNPRLLRWVLQQREMYSGVLQVLGSDDAETVVYILSTLRDKVLIPKSLVPPGLRSVLFGSVSLEQLSYVSGNLEAGVAADIAHEVLVKVCTDPVNGLMPSSTGKGNEKRLFELMKKLKATEAQYHKDLLLAIVKCRPSLCSAYLDDFPYHLEPRPSSLWFAAISLAADIISSVNTDTLIASIESHPHGVKLDELQNILKCITPRAFTRPVINKGLLHPDILVKHGSLRVLLESVKLVGKLTNKIDDIIEGSNLRSIMETPRERMVVQHGLPGLRCFADIDRFLGMDTTSYPHADEQGTVQWVSIKQHIQDEVRVLLPDPQVLVKLLSTPSSRDLRHGKMSLKRGANLTESSFQKLKKLKSESINENIDLVICGVDDELTTDTSENQKKAKFGFTENELEVEKASKMTLSEIWGLNNDNYSMNELRDPEIYLYSKLLDVLTFYLRTMPTSLDSTFDFFKILPADPLNLSLDQQQSLFSLLIEYIGQSPGSRVATRAPELMYRHLQPLISTLVFSEDTDVRDQAYKLARAAMISTGAFDWNLLEVDAWLAFIPGFNVKFPGMAEMFTDWSKVIISFLCDAVSTVGNNLYKHMDNIRQLILEINGHSDMSPDFSALTICILQKCLRILDSDSGTFKLHEKSSISLYVCSTLVLISQMEVGTTILPCLIQLVLAEKFNYSCSNCEGSKESLCEWMPLRNLLLFASNMVDQLSCSSFCPLESTSNASESSFISILENVKEFLRHDHAGGHEGLAVALSSSILCASPDDILKTFPLLIMTSQLLFKSHLQLLSWAFFSDPKFLVNVANQWSDMFFSAFEMIGVNISYDNNDDGDTRSNEDTEFILRSIYTDHVNQTESAAVAFSLLLKQSPFYVLLSGIMSFGSCKLDSSKILGVLQSTRILDLLRVKLFEGPVCMPISYLRCLLFWTRQILSAYRAKPCDVLEELFHLCFTLIEHFLEHLVAKLSDAANSKTLCKSIIAEVQDAIDLVIHHPAITLSFLCPLSVNKKFQRENSIDCVEAFLTSSKQSYHPMDQRVLQFSKKVIDVLTITRNGCSTSNLDYTSIGQILKAPIDLVEKTELLFKEKFEFCVMMRDLGPLLPSFYAFHSLVHLKSSFELLQLVYWMFCKLDNDRSGYVSAYVPAVCVALFIADIALDMLYSNLKQPTTKSQRNQILDLSRSDFDVSSLKNIYYKILDFARFFNLQCADQCLFKIVNSAYKQKLEKPQPAMLPLYMLSLRMIVGCPIKMFLHLFYPASRTKAKTLLHLIEASSVHMSLFGKMFTGIVNNDLSVVDVLNMSGACPVKGEMTIKRGNDILLEDDFVLMLPAALSYLTYNIHEIRKQDFKIFENILAFYSRILLDGFSNWKSYVSGDIFHEVFDDLELKPSVDFSQLFSSSLLEKAVLLLQYAFVLNRVSIGTLQRLKIFDSIYPHSYVSDEMLDGELKSLTLLLLMNP</sequence>
<feature type="domain" description="URB1 N-terminal" evidence="2">
    <location>
        <begin position="103"/>
        <end position="406"/>
    </location>
</feature>
<dbReference type="GO" id="GO:0005730">
    <property type="term" value="C:nucleolus"/>
    <property type="evidence" value="ECO:0007669"/>
    <property type="project" value="TreeGrafter"/>
</dbReference>
<dbReference type="Proteomes" id="UP001085076">
    <property type="component" value="Miscellaneous, Linkage group lg09"/>
</dbReference>
<gene>
    <name evidence="3" type="ORF">J5N97_028019</name>
</gene>
<evidence type="ECO:0000313" key="4">
    <source>
        <dbReference type="Proteomes" id="UP001085076"/>
    </source>
</evidence>
<dbReference type="InterPro" id="IPR039844">
    <property type="entry name" value="URB1"/>
</dbReference>
<organism evidence="3 4">
    <name type="scientific">Dioscorea zingiberensis</name>
    <dbReference type="NCBI Taxonomy" id="325984"/>
    <lineage>
        <taxon>Eukaryota</taxon>
        <taxon>Viridiplantae</taxon>
        <taxon>Streptophyta</taxon>
        <taxon>Embryophyta</taxon>
        <taxon>Tracheophyta</taxon>
        <taxon>Spermatophyta</taxon>
        <taxon>Magnoliopsida</taxon>
        <taxon>Liliopsida</taxon>
        <taxon>Dioscoreales</taxon>
        <taxon>Dioscoreaceae</taxon>
        <taxon>Dioscorea</taxon>
    </lineage>
</organism>
<dbReference type="GO" id="GO:0000466">
    <property type="term" value="P:maturation of 5.8S rRNA from tricistronic rRNA transcript (SSU-rRNA, 5.8S rRNA, LSU-rRNA)"/>
    <property type="evidence" value="ECO:0007669"/>
    <property type="project" value="TreeGrafter"/>
</dbReference>
<protein>
    <recommendedName>
        <fullName evidence="2">URB1 N-terminal domain-containing protein</fullName>
    </recommendedName>
</protein>
<dbReference type="GO" id="GO:0000463">
    <property type="term" value="P:maturation of LSU-rRNA from tricistronic rRNA transcript (SSU-rRNA, 5.8S rRNA, LSU-rRNA)"/>
    <property type="evidence" value="ECO:0007669"/>
    <property type="project" value="TreeGrafter"/>
</dbReference>
<dbReference type="PANTHER" id="PTHR13500:SF0">
    <property type="entry name" value="NUCLEOLAR PRE-RIBOSOMAL-ASSOCIATED PROTEIN 1"/>
    <property type="match status" value="1"/>
</dbReference>